<protein>
    <recommendedName>
        <fullName evidence="3">RNase H type-1 domain-containing protein</fullName>
    </recommendedName>
</protein>
<gene>
    <name evidence="1" type="ORF">J1N35_039730</name>
</gene>
<dbReference type="OrthoDB" id="10473662at2759"/>
<dbReference type="Proteomes" id="UP000828251">
    <property type="component" value="Unassembled WGS sequence"/>
</dbReference>
<evidence type="ECO:0000313" key="2">
    <source>
        <dbReference type="Proteomes" id="UP000828251"/>
    </source>
</evidence>
<dbReference type="AlphaFoldDB" id="A0A9D3UCS7"/>
<sequence length="70" mass="8034">MGACTYPSRDVVDAFVAEARVRERAMLFVAAMSFRRLLLEGDSLSIIKKLNSEGEDRSFLRPIIHNIRFF</sequence>
<name>A0A9D3UCS7_9ROSI</name>
<evidence type="ECO:0008006" key="3">
    <source>
        <dbReference type="Google" id="ProtNLM"/>
    </source>
</evidence>
<accession>A0A9D3UCS7</accession>
<keyword evidence="2" id="KW-1185">Reference proteome</keyword>
<proteinExistence type="predicted"/>
<reference evidence="1 2" key="1">
    <citation type="journal article" date="2021" name="Plant Biotechnol. J.">
        <title>Multi-omics assisted identification of the key and species-specific regulatory components of drought-tolerant mechanisms in Gossypium stocksii.</title>
        <authorList>
            <person name="Yu D."/>
            <person name="Ke L."/>
            <person name="Zhang D."/>
            <person name="Wu Y."/>
            <person name="Sun Y."/>
            <person name="Mei J."/>
            <person name="Sun J."/>
            <person name="Sun Y."/>
        </authorList>
    </citation>
    <scope>NUCLEOTIDE SEQUENCE [LARGE SCALE GENOMIC DNA]</scope>
    <source>
        <strain evidence="2">cv. E1</strain>
        <tissue evidence="1">Leaf</tissue>
    </source>
</reference>
<comment type="caution">
    <text evidence="1">The sequence shown here is derived from an EMBL/GenBank/DDBJ whole genome shotgun (WGS) entry which is preliminary data.</text>
</comment>
<dbReference type="EMBL" id="JAIQCV010000012">
    <property type="protein sequence ID" value="KAH1037987.1"/>
    <property type="molecule type" value="Genomic_DNA"/>
</dbReference>
<organism evidence="1 2">
    <name type="scientific">Gossypium stocksii</name>
    <dbReference type="NCBI Taxonomy" id="47602"/>
    <lineage>
        <taxon>Eukaryota</taxon>
        <taxon>Viridiplantae</taxon>
        <taxon>Streptophyta</taxon>
        <taxon>Embryophyta</taxon>
        <taxon>Tracheophyta</taxon>
        <taxon>Spermatophyta</taxon>
        <taxon>Magnoliopsida</taxon>
        <taxon>eudicotyledons</taxon>
        <taxon>Gunneridae</taxon>
        <taxon>Pentapetalae</taxon>
        <taxon>rosids</taxon>
        <taxon>malvids</taxon>
        <taxon>Malvales</taxon>
        <taxon>Malvaceae</taxon>
        <taxon>Malvoideae</taxon>
        <taxon>Gossypium</taxon>
    </lineage>
</organism>
<evidence type="ECO:0000313" key="1">
    <source>
        <dbReference type="EMBL" id="KAH1037987.1"/>
    </source>
</evidence>